<accession>A0AAV3PXU7</accession>
<proteinExistence type="predicted"/>
<reference evidence="2 3" key="1">
    <citation type="submission" date="2024-01" db="EMBL/GenBank/DDBJ databases">
        <title>The complete chloroplast genome sequence of Lithospermum erythrorhizon: insights into the phylogenetic relationship among Boraginaceae species and the maternal lineages of purple gromwells.</title>
        <authorList>
            <person name="Okada T."/>
            <person name="Watanabe K."/>
        </authorList>
    </citation>
    <scope>NUCLEOTIDE SEQUENCE [LARGE SCALE GENOMIC DNA]</scope>
</reference>
<dbReference type="Proteomes" id="UP001454036">
    <property type="component" value="Unassembled WGS sequence"/>
</dbReference>
<sequence>MPLWRGLRHQMGGGKTRPQARSGVGVSVPKVKLHSVLGLSSIDHRLMDNSKSNHRKTPFSLVYGSDALMFVEI</sequence>
<comment type="caution">
    <text evidence="2">The sequence shown here is derived from an EMBL/GenBank/DDBJ whole genome shotgun (WGS) entry which is preliminary data.</text>
</comment>
<gene>
    <name evidence="2" type="ORF">LIER_12866</name>
</gene>
<organism evidence="2 3">
    <name type="scientific">Lithospermum erythrorhizon</name>
    <name type="common">Purple gromwell</name>
    <name type="synonym">Lithospermum officinale var. erythrorhizon</name>
    <dbReference type="NCBI Taxonomy" id="34254"/>
    <lineage>
        <taxon>Eukaryota</taxon>
        <taxon>Viridiplantae</taxon>
        <taxon>Streptophyta</taxon>
        <taxon>Embryophyta</taxon>
        <taxon>Tracheophyta</taxon>
        <taxon>Spermatophyta</taxon>
        <taxon>Magnoliopsida</taxon>
        <taxon>eudicotyledons</taxon>
        <taxon>Gunneridae</taxon>
        <taxon>Pentapetalae</taxon>
        <taxon>asterids</taxon>
        <taxon>lamiids</taxon>
        <taxon>Boraginales</taxon>
        <taxon>Boraginaceae</taxon>
        <taxon>Boraginoideae</taxon>
        <taxon>Lithospermeae</taxon>
        <taxon>Lithospermum</taxon>
    </lineage>
</organism>
<evidence type="ECO:0000313" key="3">
    <source>
        <dbReference type="Proteomes" id="UP001454036"/>
    </source>
</evidence>
<protein>
    <submittedName>
        <fullName evidence="2">Uncharacterized protein</fullName>
    </submittedName>
</protein>
<keyword evidence="3" id="KW-1185">Reference proteome</keyword>
<dbReference type="AlphaFoldDB" id="A0AAV3PXU7"/>
<evidence type="ECO:0000313" key="2">
    <source>
        <dbReference type="EMBL" id="GAA0155043.1"/>
    </source>
</evidence>
<dbReference type="EMBL" id="BAABME010002527">
    <property type="protein sequence ID" value="GAA0155043.1"/>
    <property type="molecule type" value="Genomic_DNA"/>
</dbReference>
<name>A0AAV3PXU7_LITER</name>
<feature type="region of interest" description="Disordered" evidence="1">
    <location>
        <begin position="1"/>
        <end position="25"/>
    </location>
</feature>
<evidence type="ECO:0000256" key="1">
    <source>
        <dbReference type="SAM" id="MobiDB-lite"/>
    </source>
</evidence>